<gene>
    <name evidence="1" type="ORF">HMPREF1051_1860</name>
</gene>
<reference evidence="1 2" key="1">
    <citation type="submission" date="2012-04" db="EMBL/GenBank/DDBJ databases">
        <authorList>
            <person name="Harkins D.M."/>
            <person name="Madupu R."/>
            <person name="Durkin A.S."/>
            <person name="Torralba M."/>
            <person name="Methe B."/>
            <person name="Sutton G.G."/>
            <person name="Nelson K.E."/>
        </authorList>
    </citation>
    <scope>NUCLEOTIDE SEQUENCE [LARGE SCALE GENOMIC DNA]</scope>
    <source>
        <strain evidence="1 2">VK64</strain>
    </source>
</reference>
<evidence type="ECO:0000313" key="1">
    <source>
        <dbReference type="EMBL" id="EIG29883.1"/>
    </source>
</evidence>
<accession>I2NVM2</accession>
<proteinExistence type="predicted"/>
<name>I2NVM2_NEISI</name>
<protein>
    <submittedName>
        <fullName evidence="1">Uncharacterized protein</fullName>
    </submittedName>
</protein>
<comment type="caution">
    <text evidence="1">The sequence shown here is derived from an EMBL/GenBank/DDBJ whole genome shotgun (WGS) entry which is preliminary data.</text>
</comment>
<organism evidence="1 2">
    <name type="scientific">Neisseria sicca VK64</name>
    <dbReference type="NCBI Taxonomy" id="1095748"/>
    <lineage>
        <taxon>Bacteria</taxon>
        <taxon>Pseudomonadati</taxon>
        <taxon>Pseudomonadota</taxon>
        <taxon>Betaproteobacteria</taxon>
        <taxon>Neisseriales</taxon>
        <taxon>Neisseriaceae</taxon>
        <taxon>Neisseria</taxon>
    </lineage>
</organism>
<sequence length="41" mass="4783">MEKALQLNVNNKIDNAENSFMYIEIPSKQNSYCNEYEAKVV</sequence>
<evidence type="ECO:0000313" key="2">
    <source>
        <dbReference type="Proteomes" id="UP000004473"/>
    </source>
</evidence>
<dbReference type="EMBL" id="AJMT01000040">
    <property type="protein sequence ID" value="EIG29883.1"/>
    <property type="molecule type" value="Genomic_DNA"/>
</dbReference>
<dbReference type="AlphaFoldDB" id="I2NVM2"/>
<dbReference type="Proteomes" id="UP000004473">
    <property type="component" value="Unassembled WGS sequence"/>
</dbReference>